<dbReference type="HOGENOM" id="CLU_1526520_0_0_1"/>
<keyword evidence="3" id="KW-1185">Reference proteome</keyword>
<organism evidence="3">
    <name type="scientific">Caenorhabditis brenneri</name>
    <name type="common">Nematode worm</name>
    <dbReference type="NCBI Taxonomy" id="135651"/>
    <lineage>
        <taxon>Eukaryota</taxon>
        <taxon>Metazoa</taxon>
        <taxon>Ecdysozoa</taxon>
        <taxon>Nematoda</taxon>
        <taxon>Chromadorea</taxon>
        <taxon>Rhabditida</taxon>
        <taxon>Rhabditina</taxon>
        <taxon>Rhabditomorpha</taxon>
        <taxon>Rhabditoidea</taxon>
        <taxon>Rhabditidae</taxon>
        <taxon>Peloderinae</taxon>
        <taxon>Caenorhabditis</taxon>
    </lineage>
</organism>
<proteinExistence type="predicted"/>
<reference evidence="3" key="1">
    <citation type="submission" date="2011-07" db="EMBL/GenBank/DDBJ databases">
        <authorList>
            <consortium name="Caenorhabditis brenneri Sequencing and Analysis Consortium"/>
            <person name="Wilson R.K."/>
        </authorList>
    </citation>
    <scope>NUCLEOTIDE SEQUENCE [LARGE SCALE GENOMIC DNA]</scope>
    <source>
        <strain evidence="3">PB2801</strain>
    </source>
</reference>
<feature type="compositionally biased region" description="Polar residues" evidence="1">
    <location>
        <begin position="32"/>
        <end position="44"/>
    </location>
</feature>
<dbReference type="AlphaFoldDB" id="G0N4I4"/>
<feature type="region of interest" description="Disordered" evidence="1">
    <location>
        <begin position="1"/>
        <end position="67"/>
    </location>
</feature>
<dbReference type="InParanoid" id="G0N4I4"/>
<feature type="region of interest" description="Disordered" evidence="1">
    <location>
        <begin position="140"/>
        <end position="176"/>
    </location>
</feature>
<name>G0N4I4_CAEBE</name>
<gene>
    <name evidence="2" type="ORF">CAEBREN_07209</name>
</gene>
<feature type="region of interest" description="Disordered" evidence="1">
    <location>
        <begin position="96"/>
        <end position="120"/>
    </location>
</feature>
<dbReference type="Proteomes" id="UP000008068">
    <property type="component" value="Unassembled WGS sequence"/>
</dbReference>
<sequence length="176" mass="18632">MQANKENSGRVEQVAGSDVTQKIGNGKGVPKKSNSAMTPNSASLKRTIARSEDYSPSGKKSKVEDVKLNVGGVQKRVQGVTTKPCHALPMHAEVMPKNTLPASSAVQKKVEEKEATTMPNRAVSVHAAVMPNNTLPAISSVPKKVEEKEVATNNLPKDALPVSSAAPKKVDEKGGW</sequence>
<evidence type="ECO:0000256" key="1">
    <source>
        <dbReference type="SAM" id="MobiDB-lite"/>
    </source>
</evidence>
<dbReference type="EMBL" id="GL379837">
    <property type="protein sequence ID" value="EGT52482.1"/>
    <property type="molecule type" value="Genomic_DNA"/>
</dbReference>
<evidence type="ECO:0000313" key="3">
    <source>
        <dbReference type="Proteomes" id="UP000008068"/>
    </source>
</evidence>
<accession>G0N4I4</accession>
<protein>
    <submittedName>
        <fullName evidence="2">Uncharacterized protein</fullName>
    </submittedName>
</protein>
<evidence type="ECO:0000313" key="2">
    <source>
        <dbReference type="EMBL" id="EGT52482.1"/>
    </source>
</evidence>